<sequence>MDLDHWQLAYLGMRQMPRELSEFELATFFTFSAKERALIDARRSHLYRLACAVHIGFVRMTGRTLDAYKQVPKFLWAYVGAQIGVTPPDMGTLGALYDGRTDTLVDHQMLAYQALGFSPMAEHQRRYVTRWLKERLAGQPSRSDLLNELKRWLYEHRILIPHDRALKRLINQAVEACEAALTEALVQAYGEASLDAWGTLLPRPEGDRASLQQWLWAVPLRNSTHQMGELFDKIDRLYLLGVQQGWPTVCNEAVVRHYARRCANRPASVSKRVAQRSRRLEAACFLRYALCAATDQLSSMLRHWIRKSVNDAGRLIDAGRPDPGIKLREFADAVKALVADETLTREALCQQLGALADAATSQNLPSRASLIRAQLLSRHRQARAMLGRLVRLPFAAQSAHPVIEAMEVLRKLYARRADWLPDKVTIRLGRAWQPALEGQDRKRALAAFEWGALFALRVALRNGSVFLDHSFAYRSQAVLLISNEDWQARRNHFYGHLKLPQDAKIFLEPVVAHLDAGLARLRDAVQRGELKIDSAIHIDPLAAMKPEASVEALRRALFERHPSGQLPEILLEIDSSTHFSWLLLGREPHSRSELLMVYAAVLAHGTSMSAADLARMVPELSPSAIRQMMHRIADERKLRQAADAVLAFMHQHPIARHWGRADLASSDMMSLETTRTVWQARADPRRRTASIGMYTHVRDRWGIFYDQPILLNERQAGAAIEGVIRQSGSEDVAQLAVDTHGYTDFAMSLSRLLGFDLCPRLAHLRDRRLHVPRDHDVPAELAAVADADVRLALIERAWDELVRIAASVQSGQCTAVQALMRFGAAAKGQPVYEAGVHLGRLFRTIFLIDYFTNPAFRHEMQHALNRGEAVHTVQRAIHYGKIPLELTRHDASLAAVSSALSLLSNAMMAWNTLHMQRALDAIEAIGGEAMRAEDLRQIAPTRLEGINLRGTFDFPIARYAHRLLPSAARAAPLSQWRTA</sequence>
<protein>
    <submittedName>
        <fullName evidence="7">Tn3 family transposase</fullName>
    </submittedName>
</protein>
<keyword evidence="3" id="KW-0238">DNA-binding</keyword>
<dbReference type="NCBIfam" id="NF033527">
    <property type="entry name" value="transpos_Tn3"/>
    <property type="match status" value="1"/>
</dbReference>
<dbReference type="AlphaFoldDB" id="A0A1U9UNG3"/>
<dbReference type="InterPro" id="IPR002513">
    <property type="entry name" value="Tn3_Tnp_DDE_dom"/>
</dbReference>
<evidence type="ECO:0000259" key="5">
    <source>
        <dbReference type="Pfam" id="PF01526"/>
    </source>
</evidence>
<keyword evidence="2" id="KW-0815">Transposition</keyword>
<comment type="similarity">
    <text evidence="1">Belongs to the transposase 7 family.</text>
</comment>
<evidence type="ECO:0000259" key="6">
    <source>
        <dbReference type="Pfam" id="PF13700"/>
    </source>
</evidence>
<dbReference type="Pfam" id="PF01526">
    <property type="entry name" value="DDE_Tnp_Tn3"/>
    <property type="match status" value="1"/>
</dbReference>
<dbReference type="InterPro" id="IPR025296">
    <property type="entry name" value="DUF4158"/>
</dbReference>
<evidence type="ECO:0000256" key="4">
    <source>
        <dbReference type="ARBA" id="ARBA00023172"/>
    </source>
</evidence>
<dbReference type="EMBL" id="CP017757">
    <property type="protein sequence ID" value="AQV94129.1"/>
    <property type="molecule type" value="Genomic_DNA"/>
</dbReference>
<keyword evidence="4" id="KW-0233">DNA recombination</keyword>
<dbReference type="Proteomes" id="UP000189627">
    <property type="component" value="Chromosome 1"/>
</dbReference>
<dbReference type="InterPro" id="IPR047653">
    <property type="entry name" value="Tn3-like_transpos"/>
</dbReference>
<proteinExistence type="inferred from homology"/>
<dbReference type="GO" id="GO:0006313">
    <property type="term" value="P:DNA transposition"/>
    <property type="evidence" value="ECO:0007669"/>
    <property type="project" value="InterPro"/>
</dbReference>
<reference evidence="8" key="1">
    <citation type="submission" date="2017-02" db="EMBL/GenBank/DDBJ databases">
        <title>Complete genome sequence of Cupriavidus necator strain NH9, a 3-chlorobenzoate degrader.</title>
        <authorList>
            <person name="Moriuchi R."/>
            <person name="Dohra H."/>
            <person name="Ogawa N."/>
        </authorList>
    </citation>
    <scope>NUCLEOTIDE SEQUENCE [LARGE SCALE GENOMIC DNA]</scope>
    <source>
        <strain evidence="8">NH9</strain>
    </source>
</reference>
<dbReference type="KEGG" id="cuh:BJN34_09530"/>
<organism evidence="7 8">
    <name type="scientific">Cupriavidus necator</name>
    <name type="common">Alcaligenes eutrophus</name>
    <name type="synonym">Ralstonia eutropha</name>
    <dbReference type="NCBI Taxonomy" id="106590"/>
    <lineage>
        <taxon>Bacteria</taxon>
        <taxon>Pseudomonadati</taxon>
        <taxon>Pseudomonadota</taxon>
        <taxon>Betaproteobacteria</taxon>
        <taxon>Burkholderiales</taxon>
        <taxon>Burkholderiaceae</taxon>
        <taxon>Cupriavidus</taxon>
    </lineage>
</organism>
<evidence type="ECO:0000313" key="8">
    <source>
        <dbReference type="Proteomes" id="UP000189627"/>
    </source>
</evidence>
<feature type="domain" description="Tn3 transposase DDE" evidence="5">
    <location>
        <begin position="568"/>
        <end position="952"/>
    </location>
</feature>
<evidence type="ECO:0000256" key="3">
    <source>
        <dbReference type="ARBA" id="ARBA00023125"/>
    </source>
</evidence>
<name>A0A1U9UNG3_CUPNE</name>
<evidence type="ECO:0000313" key="7">
    <source>
        <dbReference type="EMBL" id="AQV94129.1"/>
    </source>
</evidence>
<dbReference type="GO" id="GO:0003677">
    <property type="term" value="F:DNA binding"/>
    <property type="evidence" value="ECO:0007669"/>
    <property type="project" value="UniProtKB-KW"/>
</dbReference>
<evidence type="ECO:0000256" key="1">
    <source>
        <dbReference type="ARBA" id="ARBA00009402"/>
    </source>
</evidence>
<accession>A0A1U9UNG3</accession>
<gene>
    <name evidence="7" type="ORF">BJN34_09530</name>
</gene>
<dbReference type="GO" id="GO:0004803">
    <property type="term" value="F:transposase activity"/>
    <property type="evidence" value="ECO:0007669"/>
    <property type="project" value="InterPro"/>
</dbReference>
<dbReference type="Pfam" id="PF13700">
    <property type="entry name" value="DUF4158"/>
    <property type="match status" value="1"/>
</dbReference>
<feature type="domain" description="DUF4158" evidence="6">
    <location>
        <begin position="14"/>
        <end position="173"/>
    </location>
</feature>
<evidence type="ECO:0000256" key="2">
    <source>
        <dbReference type="ARBA" id="ARBA00022578"/>
    </source>
</evidence>